<evidence type="ECO:0000313" key="4">
    <source>
        <dbReference type="EMBL" id="CAD9158534.1"/>
    </source>
</evidence>
<evidence type="ECO:0000256" key="1">
    <source>
        <dbReference type="SAM" id="Coils"/>
    </source>
</evidence>
<keyword evidence="3" id="KW-1133">Transmembrane helix</keyword>
<feature type="region of interest" description="Disordered" evidence="2">
    <location>
        <begin position="628"/>
        <end position="655"/>
    </location>
</feature>
<feature type="transmembrane region" description="Helical" evidence="3">
    <location>
        <begin position="345"/>
        <end position="366"/>
    </location>
</feature>
<evidence type="ECO:0008006" key="5">
    <source>
        <dbReference type="Google" id="ProtNLM"/>
    </source>
</evidence>
<dbReference type="AlphaFoldDB" id="A0A7S1WB09"/>
<name>A0A7S1WB09_ALECA</name>
<evidence type="ECO:0000256" key="2">
    <source>
        <dbReference type="SAM" id="MobiDB-lite"/>
    </source>
</evidence>
<accession>A0A7S1WB09</accession>
<evidence type="ECO:0000256" key="3">
    <source>
        <dbReference type="SAM" id="Phobius"/>
    </source>
</evidence>
<feature type="compositionally biased region" description="Polar residues" evidence="2">
    <location>
        <begin position="36"/>
        <end position="47"/>
    </location>
</feature>
<protein>
    <recommendedName>
        <fullName evidence="5">Sphingomyelin synthase-like domain-containing protein</fullName>
    </recommendedName>
</protein>
<keyword evidence="1" id="KW-0175">Coiled coil</keyword>
<sequence length="655" mass="70546">MAPLEGKQGGSFRLQPGCSGPGWRYSRVPPCEAAPGSSSAKDPSMTMSEAAVTREDTRVGSSSISSQTALLMQQSRSRGDGTGHGRAGPVTMLGWAGPAVCLLGALFLQNAGVYSATGTYIRWMDELSKASQSDPSGGYVEAFAFEDLLAGWFEKLRFLDAPDVPWLAEAWVDVATGVLSLAWLSWVVRAQDVSLWTRSMLSGAVLALLKGLLAWGTVLPDPAGWHGCQERLGEDGLAYFRETASGTGGTGPGQALLDILLLELRSLWVLDRSGRRRVCADTIFSGQACFCMILCAGLYDAVRSATNDLEAPRKLALRGLALAMLGLALLAGLARAVAGCRHYGLDVLVALALAPLAFGSSAVALATNRWVSDWATAAPGLPDDPHEHDAAPMAHTASMFERHHWLFRDCCARTASEAPAALTDADAHDRGLCDLGECSLPPCCTAFSGGGVCFLRGDPGVPGLTPWTEECELRYTHQLAEFKEILAREVDRQQKAEGEIAREHQRVREFSQQLEERRGDRMQAELNRLATAEQGAIKSAKQELEAARASAAKLEEVAASQAKKLMRVETDFKMRKSQLTGSAKKYQRKTAEASTECAEYEQRIHASEQQLEAMQKLFFRHVDLVGGEPCEEPAGPDVPSIDAKTEDAEEVTTSG</sequence>
<gene>
    <name evidence="4" type="ORF">ACAT0790_LOCUS35299</name>
</gene>
<proteinExistence type="predicted"/>
<feature type="region of interest" description="Disordered" evidence="2">
    <location>
        <begin position="1"/>
        <end position="65"/>
    </location>
</feature>
<reference evidence="4" key="1">
    <citation type="submission" date="2021-01" db="EMBL/GenBank/DDBJ databases">
        <authorList>
            <person name="Corre E."/>
            <person name="Pelletier E."/>
            <person name="Niang G."/>
            <person name="Scheremetjew M."/>
            <person name="Finn R."/>
            <person name="Kale V."/>
            <person name="Holt S."/>
            <person name="Cochrane G."/>
            <person name="Meng A."/>
            <person name="Brown T."/>
            <person name="Cohen L."/>
        </authorList>
    </citation>
    <scope>NUCLEOTIDE SEQUENCE</scope>
    <source>
        <strain evidence="4">OF101</strain>
    </source>
</reference>
<feature type="transmembrane region" description="Helical" evidence="3">
    <location>
        <begin position="278"/>
        <end position="299"/>
    </location>
</feature>
<feature type="coiled-coil region" evidence="1">
    <location>
        <begin position="537"/>
        <end position="617"/>
    </location>
</feature>
<keyword evidence="3" id="KW-0472">Membrane</keyword>
<keyword evidence="3" id="KW-0812">Transmembrane</keyword>
<feature type="transmembrane region" description="Helical" evidence="3">
    <location>
        <begin position="319"/>
        <end position="338"/>
    </location>
</feature>
<dbReference type="EMBL" id="HBGE01058704">
    <property type="protein sequence ID" value="CAD9158534.1"/>
    <property type="molecule type" value="Transcribed_RNA"/>
</dbReference>
<organism evidence="4">
    <name type="scientific">Alexandrium catenella</name>
    <name type="common">Red tide dinoflagellate</name>
    <name type="synonym">Gonyaulax catenella</name>
    <dbReference type="NCBI Taxonomy" id="2925"/>
    <lineage>
        <taxon>Eukaryota</taxon>
        <taxon>Sar</taxon>
        <taxon>Alveolata</taxon>
        <taxon>Dinophyceae</taxon>
        <taxon>Gonyaulacales</taxon>
        <taxon>Pyrocystaceae</taxon>
        <taxon>Alexandrium</taxon>
    </lineage>
</organism>